<dbReference type="GeneID" id="32472603"/>
<comment type="caution">
    <text evidence="2">The sequence shown here is derived from an EMBL/GenBank/DDBJ whole genome shotgun (WGS) entry which is preliminary data.</text>
</comment>
<organism evidence="2 3">
    <name type="scientific">Streptomyces iranensis</name>
    <dbReference type="NCBI Taxonomy" id="576784"/>
    <lineage>
        <taxon>Bacteria</taxon>
        <taxon>Bacillati</taxon>
        <taxon>Actinomycetota</taxon>
        <taxon>Actinomycetes</taxon>
        <taxon>Kitasatosporales</taxon>
        <taxon>Streptomycetaceae</taxon>
        <taxon>Streptomyces</taxon>
        <taxon>Streptomyces violaceusniger group</taxon>
    </lineage>
</organism>
<accession>A0ABS4MLN4</accession>
<dbReference type="Pfam" id="PF18678">
    <property type="entry name" value="AOC_like"/>
    <property type="match status" value="1"/>
</dbReference>
<dbReference type="InterPro" id="IPR041013">
    <property type="entry name" value="AOC-like"/>
</dbReference>
<dbReference type="Proteomes" id="UP000756710">
    <property type="component" value="Unassembled WGS sequence"/>
</dbReference>
<reference evidence="2 3" key="1">
    <citation type="submission" date="2021-03" db="EMBL/GenBank/DDBJ databases">
        <title>Genomic Encyclopedia of Type Strains, Phase IV (KMG-IV): sequencing the most valuable type-strain genomes for metagenomic binning, comparative biology and taxonomic classification.</title>
        <authorList>
            <person name="Goeker M."/>
        </authorList>
    </citation>
    <scope>NUCLEOTIDE SEQUENCE [LARGE SCALE GENOMIC DNA]</scope>
    <source>
        <strain evidence="2 3">DSM 41954</strain>
    </source>
</reference>
<name>A0ABS4MLN4_9ACTN</name>
<evidence type="ECO:0000313" key="2">
    <source>
        <dbReference type="EMBL" id="MBP2060623.1"/>
    </source>
</evidence>
<evidence type="ECO:0000259" key="1">
    <source>
        <dbReference type="Pfam" id="PF18678"/>
    </source>
</evidence>
<evidence type="ECO:0000313" key="3">
    <source>
        <dbReference type="Proteomes" id="UP000756710"/>
    </source>
</evidence>
<dbReference type="RefSeq" id="WP_078957139.1">
    <property type="nucleotide sequence ID" value="NZ_BAABDR010000044.1"/>
</dbReference>
<keyword evidence="3" id="KW-1185">Reference proteome</keyword>
<dbReference type="EMBL" id="JAGGLR010000003">
    <property type="protein sequence ID" value="MBP2060623.1"/>
    <property type="molecule type" value="Genomic_DNA"/>
</dbReference>
<gene>
    <name evidence="2" type="ORF">J2Z30_001625</name>
</gene>
<feature type="domain" description="Allene oxide cyclase barrel-like" evidence="1">
    <location>
        <begin position="9"/>
        <end position="133"/>
    </location>
</feature>
<proteinExistence type="predicted"/>
<sequence>MLNSYEDLVETTISATTDIEDLQNIQVGQSGSYQHALFTKSGEKVATTSGGYKVLYQRESDNQFMAYLTNEVVFEDGSGTIRVAGWIDLGSLLSGGWAYYPSVGVSGRYLGQTGFMAWRPYDLGKQEGAEVKLIMFATAE</sequence>
<protein>
    <recommendedName>
        <fullName evidence="1">Allene oxide cyclase barrel-like domain-containing protein</fullName>
    </recommendedName>
</protein>